<evidence type="ECO:0000256" key="4">
    <source>
        <dbReference type="ARBA" id="ARBA00022801"/>
    </source>
</evidence>
<comment type="function">
    <text evidence="13">The heterodimer acts as both an ATP-dependent DNA helicase and an ATP-dependent, dual-direction single-stranded exonuclease. Recognizes the chi site generating a DNA molecule suitable for the initiation of homologous recombination. The AddA nuclease domain is required for chi fragment generation; this subunit has the helicase and 3' -&gt; 5' nuclease activities.</text>
</comment>
<dbReference type="EC" id="3.1.-.-" evidence="13"/>
<evidence type="ECO:0000256" key="9">
    <source>
        <dbReference type="ARBA" id="ARBA00023204"/>
    </source>
</evidence>
<keyword evidence="18" id="KW-1185">Reference proteome</keyword>
<dbReference type="SUPFAM" id="SSF52540">
    <property type="entry name" value="P-loop containing nucleoside triphosphate hydrolases"/>
    <property type="match status" value="1"/>
</dbReference>
<dbReference type="OrthoDB" id="9810135at2"/>
<keyword evidence="2 13" id="KW-0547">Nucleotide-binding</keyword>
<dbReference type="NCBIfam" id="TIGR02785">
    <property type="entry name" value="addA_Gpos"/>
    <property type="match status" value="1"/>
</dbReference>
<dbReference type="Gene3D" id="3.40.50.300">
    <property type="entry name" value="P-loop containing nucleotide triphosphate hydrolases"/>
    <property type="match status" value="4"/>
</dbReference>
<accession>A0A4S2DHS7</accession>
<dbReference type="PANTHER" id="PTHR11070">
    <property type="entry name" value="UVRD / RECB / PCRA DNA HELICASE FAMILY MEMBER"/>
    <property type="match status" value="1"/>
</dbReference>
<evidence type="ECO:0000256" key="1">
    <source>
        <dbReference type="ARBA" id="ARBA00022722"/>
    </source>
</evidence>
<keyword evidence="9 13" id="KW-0234">DNA repair</keyword>
<reference evidence="17 18" key="1">
    <citation type="submission" date="2019-04" db="EMBL/GenBank/DDBJ databases">
        <title>Microbes associate with the intestines of laboratory mice.</title>
        <authorList>
            <person name="Navarre W."/>
            <person name="Wong E."/>
            <person name="Huang K."/>
            <person name="Tropini C."/>
            <person name="Ng K."/>
            <person name="Yu B."/>
        </authorList>
    </citation>
    <scope>NUCLEOTIDE SEQUENCE [LARGE SCALE GENOMIC DNA]</scope>
    <source>
        <strain evidence="17 18">NM50_B9-20</strain>
    </source>
</reference>
<keyword evidence="5 13" id="KW-0347">Helicase</keyword>
<dbReference type="GO" id="GO:0043138">
    <property type="term" value="F:3'-5' DNA helicase activity"/>
    <property type="evidence" value="ECO:0007669"/>
    <property type="project" value="UniProtKB-UniRule"/>
</dbReference>
<protein>
    <recommendedName>
        <fullName evidence="13">ATP-dependent helicase/nuclease subunit A</fullName>
        <ecNumber evidence="13">3.1.-.-</ecNumber>
        <ecNumber evidence="13">5.6.2.4</ecNumber>
    </recommendedName>
    <alternativeName>
        <fullName evidence="13">ATP-dependent helicase/nuclease AddA</fullName>
    </alternativeName>
    <alternativeName>
        <fullName evidence="13">DNA 3'-5' helicase AddA</fullName>
    </alternativeName>
</protein>
<dbReference type="RefSeq" id="WP_136008043.1">
    <property type="nucleotide sequence ID" value="NZ_SRYR01000013.1"/>
</dbReference>
<dbReference type="Gene3D" id="3.90.320.10">
    <property type="match status" value="1"/>
</dbReference>
<evidence type="ECO:0000256" key="12">
    <source>
        <dbReference type="ARBA" id="ARBA00048988"/>
    </source>
</evidence>
<comment type="catalytic activity">
    <reaction evidence="11 13">
        <text>Couples ATP hydrolysis with the unwinding of duplex DNA by translocating in the 3'-5' direction.</text>
        <dbReference type="EC" id="5.6.2.4"/>
    </reaction>
</comment>
<dbReference type="InterPro" id="IPR000212">
    <property type="entry name" value="DNA_helicase_UvrD/REP"/>
</dbReference>
<keyword evidence="1 13" id="KW-0540">Nuclease</keyword>
<dbReference type="PROSITE" id="PS51198">
    <property type="entry name" value="UVRD_HELICASE_ATP_BIND"/>
    <property type="match status" value="1"/>
</dbReference>
<evidence type="ECO:0000313" key="17">
    <source>
        <dbReference type="EMBL" id="TGY40443.1"/>
    </source>
</evidence>
<dbReference type="InterPro" id="IPR027417">
    <property type="entry name" value="P-loop_NTPase"/>
</dbReference>
<dbReference type="GO" id="GO:0016887">
    <property type="term" value="F:ATP hydrolysis activity"/>
    <property type="evidence" value="ECO:0007669"/>
    <property type="project" value="RHEA"/>
</dbReference>
<evidence type="ECO:0000256" key="13">
    <source>
        <dbReference type="HAMAP-Rule" id="MF_01451"/>
    </source>
</evidence>
<dbReference type="InterPro" id="IPR011604">
    <property type="entry name" value="PDDEXK-like_dom_sf"/>
</dbReference>
<keyword evidence="3 13" id="KW-0227">DNA damage</keyword>
<evidence type="ECO:0000256" key="2">
    <source>
        <dbReference type="ARBA" id="ARBA00022741"/>
    </source>
</evidence>
<evidence type="ECO:0000256" key="7">
    <source>
        <dbReference type="ARBA" id="ARBA00022840"/>
    </source>
</evidence>
<evidence type="ECO:0000256" key="10">
    <source>
        <dbReference type="ARBA" id="ARBA00023235"/>
    </source>
</evidence>
<dbReference type="InterPro" id="IPR011335">
    <property type="entry name" value="Restrct_endonuc-II-like"/>
</dbReference>
<keyword evidence="8 13" id="KW-0238">DNA-binding</keyword>
<evidence type="ECO:0000256" key="3">
    <source>
        <dbReference type="ARBA" id="ARBA00022763"/>
    </source>
</evidence>
<feature type="domain" description="UvrD-like helicase ATP-binding" evidence="15">
    <location>
        <begin position="4"/>
        <end position="490"/>
    </location>
</feature>
<comment type="catalytic activity">
    <reaction evidence="12 13">
        <text>ATP + H2O = ADP + phosphate + H(+)</text>
        <dbReference type="Rhea" id="RHEA:13065"/>
        <dbReference type="ChEBI" id="CHEBI:15377"/>
        <dbReference type="ChEBI" id="CHEBI:15378"/>
        <dbReference type="ChEBI" id="CHEBI:30616"/>
        <dbReference type="ChEBI" id="CHEBI:43474"/>
        <dbReference type="ChEBI" id="CHEBI:456216"/>
        <dbReference type="EC" id="5.6.2.4"/>
    </reaction>
</comment>
<comment type="similarity">
    <text evidence="13">Belongs to the helicase family. AddA subfamily.</text>
</comment>
<dbReference type="InterPro" id="IPR014016">
    <property type="entry name" value="UvrD-like_ATP-bd"/>
</dbReference>
<dbReference type="HAMAP" id="MF_01451">
    <property type="entry name" value="AddA"/>
    <property type="match status" value="1"/>
</dbReference>
<dbReference type="GO" id="GO:0005829">
    <property type="term" value="C:cytosol"/>
    <property type="evidence" value="ECO:0007669"/>
    <property type="project" value="TreeGrafter"/>
</dbReference>
<evidence type="ECO:0000256" key="8">
    <source>
        <dbReference type="ARBA" id="ARBA00023125"/>
    </source>
</evidence>
<dbReference type="InterPro" id="IPR014017">
    <property type="entry name" value="DNA_helicase_UvrD-like_C"/>
</dbReference>
<evidence type="ECO:0000259" key="15">
    <source>
        <dbReference type="PROSITE" id="PS51198"/>
    </source>
</evidence>
<dbReference type="InterPro" id="IPR014152">
    <property type="entry name" value="AddA"/>
</dbReference>
<dbReference type="Pfam" id="PF13361">
    <property type="entry name" value="UvrD_C"/>
    <property type="match status" value="1"/>
</dbReference>
<evidence type="ECO:0000256" key="14">
    <source>
        <dbReference type="PROSITE-ProRule" id="PRU00560"/>
    </source>
</evidence>
<dbReference type="Pfam" id="PF00580">
    <property type="entry name" value="UvrD-helicase"/>
    <property type="match status" value="1"/>
</dbReference>
<dbReference type="PROSITE" id="PS51217">
    <property type="entry name" value="UVRD_HELICASE_CTER"/>
    <property type="match status" value="1"/>
</dbReference>
<keyword evidence="6 13" id="KW-0269">Exonuclease</keyword>
<proteinExistence type="inferred from homology"/>
<dbReference type="GO" id="GO:0003690">
    <property type="term" value="F:double-stranded DNA binding"/>
    <property type="evidence" value="ECO:0007669"/>
    <property type="project" value="UniProtKB-UniRule"/>
</dbReference>
<dbReference type="GO" id="GO:0000724">
    <property type="term" value="P:double-strand break repair via homologous recombination"/>
    <property type="evidence" value="ECO:0007669"/>
    <property type="project" value="UniProtKB-UniRule"/>
</dbReference>
<comment type="cofactor">
    <cofactor evidence="13">
        <name>Mg(2+)</name>
        <dbReference type="ChEBI" id="CHEBI:18420"/>
    </cofactor>
</comment>
<dbReference type="AlphaFoldDB" id="A0A4S2DHS7"/>
<evidence type="ECO:0000259" key="16">
    <source>
        <dbReference type="PROSITE" id="PS51217"/>
    </source>
</evidence>
<feature type="binding site" evidence="14">
    <location>
        <begin position="25"/>
        <end position="32"/>
    </location>
    <ligand>
        <name>ATP</name>
        <dbReference type="ChEBI" id="CHEBI:30616"/>
    </ligand>
</feature>
<evidence type="ECO:0000313" key="18">
    <source>
        <dbReference type="Proteomes" id="UP000306888"/>
    </source>
</evidence>
<name>A0A4S2DHS7_9CLOT</name>
<dbReference type="PANTHER" id="PTHR11070:SF48">
    <property type="entry name" value="ATP-DEPENDENT HELICASE_NUCLEASE SUBUNIT A"/>
    <property type="match status" value="1"/>
</dbReference>
<evidence type="ECO:0000256" key="11">
    <source>
        <dbReference type="ARBA" id="ARBA00034617"/>
    </source>
</evidence>
<keyword evidence="4 13" id="KW-0378">Hydrolase</keyword>
<dbReference type="SUPFAM" id="SSF52980">
    <property type="entry name" value="Restriction endonuclease-like"/>
    <property type="match status" value="1"/>
</dbReference>
<dbReference type="EC" id="5.6.2.4" evidence="13"/>
<sequence length="1264" mass="145561">MGSTKWTEDQLKAITTRECNLLVAAAAGSGKTAVLVERIIRIITNEENPVDIDRLLVVTFTSAAAAEMRERIADAISKALEVNPNSKVLQRQLTLLSRANITTMHSFCLDVIKNNYHVINLDPTFRISDETENTLLKLEVINDLFEDYYESEDEGFRNLIEAYSSSKNDDRLKDIILDLYRFSMSGPWPEKWLIDSAEGFNINNIEDLDNTPWIQILKESIWIEIDGYIKTLEKAIVLIEETEGLESYLPTFSDELEMFKRVLNSLDNGIQEIYKEVSNVSFGKLKAVRKNNVSDLDALEIVKSIRDSIKKKTAKLIEDSFSMPIEGALEGLKNSYPYMKMLSKLTLEFISRFKDKKREKNILDFNDLEHLCLKILINNDELADSEENVSKDYMETLVPSNVAISFRDYFDEVLVDEYQDSNNVQEAIIELVSRKNLENPNVFMVGDVKQSIYRFRQAKPELFLDKYNNYSLEAGGRDRKIQLYKNFRSREEVINGVNYIFKMVMSKTVGELEYNDEESLNLGASFKENEDDNVEIAGPIELHILDKSGIEDEGINEENSIEDNEGSNEEEEDVDSITLEARIVASRIKELMLTENNDKVFKVLDKETGEYRELKYKDIVILLRATRNWSEIFLEELGSFGIPVYADTGSGYFETIEIRTIMSLLKVIDNPMQDVPMISILRSPIVGFSAEELGDIRLLSKDKYFYEIIKEVTEDIHEVNEELKNKCKIFIESLKKWRRKSIYTPIDEFIWYLYMDTAYYGYVGAMPNGKLRQANLKILFQRAKQFENTSFKGLFNFINFVNKLRNSSGDMGSAKVLGENEDVVRIMSIHKSKGLEFPVVFTSGFGKQFNLMDLNKSILYHDDLGFGPDYVDLEKRNSYSTLAKEAIKKKILYETLSEEMRILYVAFTRAKEKLIITGAVKDLEKSINKWMTAAALDNDIIPASEVLKGKNYLDWVGMALCKHRDGEELRKVLGNKSSLIINDESIWKVNLWTKNKLIVDKDEVAVDENSEDELFINSHIDYIDKEIERRLGYNYKYSLAGGLPSNVSVSDLKRALYEHEDDSIMTVNIFKDKEVLKPKFLQEKRGLSASERGTAVHFVMQRLDLSKVSTKEEIDNQIYEMKESSLLSEEEVKVIEKVNFLGFFESELGNRMLSAFKSGSLVKRELAFYTEISSLNVDNSLPEEVYENEKVRLQGIIDCIFEEEDGIVLLDYKTDYVEIGNENKVIDKYRVQLKYYKEAVEKITGKKVKESYLYLFGIGKEVLL</sequence>
<dbReference type="GO" id="GO:0033202">
    <property type="term" value="C:DNA helicase complex"/>
    <property type="evidence" value="ECO:0007669"/>
    <property type="project" value="TreeGrafter"/>
</dbReference>
<evidence type="ECO:0000256" key="5">
    <source>
        <dbReference type="ARBA" id="ARBA00022806"/>
    </source>
</evidence>
<comment type="caution">
    <text evidence="17">The sequence shown here is derived from an EMBL/GenBank/DDBJ whole genome shotgun (WGS) entry which is preliminary data.</text>
</comment>
<keyword evidence="10 13" id="KW-0413">Isomerase</keyword>
<dbReference type="Pfam" id="PF12705">
    <property type="entry name" value="PDDEXK_1"/>
    <property type="match status" value="1"/>
</dbReference>
<keyword evidence="7 13" id="KW-0067">ATP-binding</keyword>
<dbReference type="CDD" id="cd17932">
    <property type="entry name" value="DEXQc_UvrD"/>
    <property type="match status" value="1"/>
</dbReference>
<gene>
    <name evidence="13 17" type="primary">addA</name>
    <name evidence="17" type="ORF">E5347_15010</name>
</gene>
<dbReference type="InterPro" id="IPR038726">
    <property type="entry name" value="PDDEXK_AddAB-type"/>
</dbReference>
<organism evidence="17 18">
    <name type="scientific">Clostridium sartagoforme</name>
    <dbReference type="NCBI Taxonomy" id="84031"/>
    <lineage>
        <taxon>Bacteria</taxon>
        <taxon>Bacillati</taxon>
        <taxon>Bacillota</taxon>
        <taxon>Clostridia</taxon>
        <taxon>Eubacteriales</taxon>
        <taxon>Clostridiaceae</taxon>
        <taxon>Clostridium</taxon>
    </lineage>
</organism>
<comment type="subunit">
    <text evidence="13">Heterodimer of AddA and AddB/RexB.</text>
</comment>
<dbReference type="EMBL" id="SRYR01000013">
    <property type="protein sequence ID" value="TGY40443.1"/>
    <property type="molecule type" value="Genomic_DNA"/>
</dbReference>
<dbReference type="GO" id="GO:0008408">
    <property type="term" value="F:3'-5' exonuclease activity"/>
    <property type="evidence" value="ECO:0007669"/>
    <property type="project" value="UniProtKB-UniRule"/>
</dbReference>
<dbReference type="Proteomes" id="UP000306888">
    <property type="component" value="Unassembled WGS sequence"/>
</dbReference>
<dbReference type="FunFam" id="3.40.50.300:FF:001236">
    <property type="entry name" value="ATP-dependent helicase/nuclease subunit A"/>
    <property type="match status" value="1"/>
</dbReference>
<evidence type="ECO:0000256" key="6">
    <source>
        <dbReference type="ARBA" id="ARBA00022839"/>
    </source>
</evidence>
<dbReference type="GO" id="GO:0005524">
    <property type="term" value="F:ATP binding"/>
    <property type="evidence" value="ECO:0007669"/>
    <property type="project" value="UniProtKB-UniRule"/>
</dbReference>
<feature type="domain" description="UvrD-like helicase C-terminal" evidence="16">
    <location>
        <begin position="534"/>
        <end position="834"/>
    </location>
</feature>